<protein>
    <submittedName>
        <fullName evidence="3">T7SS effector LXG polymorphic toxin</fullName>
    </submittedName>
</protein>
<comment type="similarity">
    <text evidence="1">In the N-terminal section; belongs to the LXG family.</text>
</comment>
<feature type="domain" description="LXG" evidence="2">
    <location>
        <begin position="1"/>
        <end position="232"/>
    </location>
</feature>
<gene>
    <name evidence="3" type="ORF">SJI18_13275</name>
</gene>
<evidence type="ECO:0000313" key="3">
    <source>
        <dbReference type="EMBL" id="MEF2113276.1"/>
    </source>
</evidence>
<evidence type="ECO:0000256" key="1">
    <source>
        <dbReference type="ARBA" id="ARBA00034117"/>
    </source>
</evidence>
<dbReference type="EMBL" id="JAZHFS010000011">
    <property type="protein sequence ID" value="MEF2113276.1"/>
    <property type="molecule type" value="Genomic_DNA"/>
</dbReference>
<reference evidence="3 4" key="1">
    <citation type="submission" date="2023-11" db="EMBL/GenBank/DDBJ databases">
        <title>Draft genome sequence of a psychrophilic Clostridium strain from permafrost water brine.</title>
        <authorList>
            <person name="Shcherbakova V.A."/>
            <person name="Trubitsyn V.E."/>
            <person name="Zakharyuk A.G."/>
        </authorList>
    </citation>
    <scope>NUCLEOTIDE SEQUENCE [LARGE SCALE GENOMIC DNA]</scope>
    <source>
        <strain evidence="3 4">14F</strain>
    </source>
</reference>
<dbReference type="InterPro" id="IPR006829">
    <property type="entry name" value="LXG_dom"/>
</dbReference>
<evidence type="ECO:0000259" key="2">
    <source>
        <dbReference type="PROSITE" id="PS51756"/>
    </source>
</evidence>
<dbReference type="PROSITE" id="PS51756">
    <property type="entry name" value="LXG"/>
    <property type="match status" value="1"/>
</dbReference>
<keyword evidence="4" id="KW-1185">Reference proteome</keyword>
<dbReference type="Pfam" id="PF04740">
    <property type="entry name" value="LXG"/>
    <property type="match status" value="1"/>
</dbReference>
<name>A0ABU7UPE1_9CLOT</name>
<sequence>MRRLINSNVTEMLNEVNQYKKTMQDAFYQHYKNIYELTQTNNFRGESANAYKEYLTGVTINYINAFINIVEEVSTTLGKMKSNYISLEASQQGIVDTDVLEDVGGNLTSRNKSFQSLATEIASLNNEASSYVYVKNLNTADIIGTYSSIDSELCKIYDELTTIDTTSLSEANNLMGRIKQLTNQLTNISNDYHEGNKISADKVKKISNEKWYKEERNDKLSVMKKEDPYFYHSNAKYNSEGQLAAGLATDAYISAGYSSLGGESNRSRNNGVISGDLTASVLNGYENAQFTKYAKENASLSLLSLSLAGKAGLSKNYAGIGAKGSVAAVDANGSIVLGTDKFNGYAKVNATALSAGGYANANYKASNGDFDIGLGGKAAVAGASGSLGFSILDVPGTEDSKEYAGGKVKVTNKTSLLGLGVTGKAGISASADIDVSNTKVLDFGEINVNAVHFKLGGSFGVGVDVDLTIPIPTIDMPWED</sequence>
<accession>A0ABU7UPE1</accession>
<comment type="caution">
    <text evidence="3">The sequence shown here is derived from an EMBL/GenBank/DDBJ whole genome shotgun (WGS) entry which is preliminary data.</text>
</comment>
<dbReference type="Proteomes" id="UP001498469">
    <property type="component" value="Unassembled WGS sequence"/>
</dbReference>
<dbReference type="RefSeq" id="WP_216248682.1">
    <property type="nucleotide sequence ID" value="NZ_JAZHFS010000011.1"/>
</dbReference>
<evidence type="ECO:0000313" key="4">
    <source>
        <dbReference type="Proteomes" id="UP001498469"/>
    </source>
</evidence>
<organism evidence="3 4">
    <name type="scientific">Clostridium frigoriphilum</name>
    <dbReference type="NCBI Taxonomy" id="443253"/>
    <lineage>
        <taxon>Bacteria</taxon>
        <taxon>Bacillati</taxon>
        <taxon>Bacillota</taxon>
        <taxon>Clostridia</taxon>
        <taxon>Eubacteriales</taxon>
        <taxon>Clostridiaceae</taxon>
        <taxon>Clostridium</taxon>
    </lineage>
</organism>
<proteinExistence type="inferred from homology"/>